<keyword evidence="4" id="KW-0233">DNA recombination</keyword>
<dbReference type="GO" id="GO:0006310">
    <property type="term" value="P:DNA recombination"/>
    <property type="evidence" value="ECO:0007669"/>
    <property type="project" value="UniProtKB-KW"/>
</dbReference>
<dbReference type="PANTHER" id="PTHR35004">
    <property type="entry name" value="TRANSPOSASE RV3428C-RELATED"/>
    <property type="match status" value="1"/>
</dbReference>
<dbReference type="InterPro" id="IPR001584">
    <property type="entry name" value="Integrase_cat-core"/>
</dbReference>
<dbReference type="InterPro" id="IPR017894">
    <property type="entry name" value="HTH_IS21_transposase_type"/>
</dbReference>
<evidence type="ECO:0000256" key="4">
    <source>
        <dbReference type="ARBA" id="ARBA00023172"/>
    </source>
</evidence>
<dbReference type="PROSITE" id="PS50531">
    <property type="entry name" value="HTH_IS21"/>
    <property type="match status" value="1"/>
</dbReference>
<dbReference type="Pfam" id="PF13936">
    <property type="entry name" value="HTH_38"/>
    <property type="match status" value="1"/>
</dbReference>
<evidence type="ECO:0000256" key="1">
    <source>
        <dbReference type="ARBA" id="ARBA00009277"/>
    </source>
</evidence>
<evidence type="ECO:0000313" key="5">
    <source>
        <dbReference type="EMBL" id="BBE08487.1"/>
    </source>
</evidence>
<gene>
    <name evidence="5" type="ORF">MCB1EB_0326</name>
</gene>
<evidence type="ECO:0000256" key="3">
    <source>
        <dbReference type="ARBA" id="ARBA00023125"/>
    </source>
</evidence>
<accession>A0A2Z6ESU8</accession>
<comment type="similarity">
    <text evidence="1">Belongs to the transposase IS21/IS408/IS1162 family.</text>
</comment>
<dbReference type="GO" id="GO:0032196">
    <property type="term" value="P:transposition"/>
    <property type="evidence" value="ECO:0007669"/>
    <property type="project" value="UniProtKB-KW"/>
</dbReference>
<dbReference type="KEGG" id="mcys:MCB1EB_0326"/>
<dbReference type="Gene3D" id="1.10.10.60">
    <property type="entry name" value="Homeodomain-like"/>
    <property type="match status" value="1"/>
</dbReference>
<keyword evidence="3" id="KW-0238">DNA-binding</keyword>
<dbReference type="InterPro" id="IPR025246">
    <property type="entry name" value="IS30-like_HTH"/>
</dbReference>
<proteinExistence type="inferred from homology"/>
<evidence type="ECO:0000313" key="6">
    <source>
        <dbReference type="Proteomes" id="UP000282597"/>
    </source>
</evidence>
<dbReference type="PANTHER" id="PTHR35004:SF6">
    <property type="entry name" value="TRANSPOSASE"/>
    <property type="match status" value="1"/>
</dbReference>
<keyword evidence="2" id="KW-0815">Transposition</keyword>
<dbReference type="GO" id="GO:0003677">
    <property type="term" value="F:DNA binding"/>
    <property type="evidence" value="ECO:0007669"/>
    <property type="project" value="UniProtKB-KW"/>
</dbReference>
<keyword evidence="6" id="KW-1185">Reference proteome</keyword>
<sequence length="209" mass="24119">MAFIGAALISQEAYVEIKVLRRHGKSLREIAKEVGCSVNTVRRHLEVSEKPRYERQVKRERKLAVYESYLRLRQESAKPLWIPATVLYREIKARGYMGGMSQLRGFLRSLKPSQTEEPVIRYETMAGDQMQVDWVEFRKVKDPLYAFCATLGYSRASYVEFVSDMKIETLIRCHQNAFEALGGVVKQVLYDNMKTVVIERDAYGVLVAI</sequence>
<dbReference type="GO" id="GO:0015074">
    <property type="term" value="P:DNA integration"/>
    <property type="evidence" value="ECO:0007669"/>
    <property type="project" value="InterPro"/>
</dbReference>
<dbReference type="NCBIfam" id="NF033546">
    <property type="entry name" value="transpos_IS21"/>
    <property type="match status" value="1"/>
</dbReference>
<name>A0A2Z6ESU8_9BURK</name>
<dbReference type="Pfam" id="PF00665">
    <property type="entry name" value="rve"/>
    <property type="match status" value="1"/>
</dbReference>
<protein>
    <submittedName>
        <fullName evidence="5">Transposase</fullName>
    </submittedName>
</protein>
<dbReference type="Proteomes" id="UP000282597">
    <property type="component" value="Chromosome"/>
</dbReference>
<dbReference type="AlphaFoldDB" id="A0A2Z6ESU8"/>
<organism evidence="5 6">
    <name type="scientific">Mycoavidus cysteinexigens</name>
    <dbReference type="NCBI Taxonomy" id="1553431"/>
    <lineage>
        <taxon>Bacteria</taxon>
        <taxon>Pseudomonadati</taxon>
        <taxon>Pseudomonadota</taxon>
        <taxon>Betaproteobacteria</taxon>
        <taxon>Burkholderiales</taxon>
        <taxon>Burkholderiaceae</taxon>
        <taxon>Mycoavidus</taxon>
    </lineage>
</organism>
<dbReference type="EMBL" id="AP018150">
    <property type="protein sequence ID" value="BBE08487.1"/>
    <property type="molecule type" value="Genomic_DNA"/>
</dbReference>
<reference evidence="5 6" key="1">
    <citation type="journal article" date="2018" name="Microbes Environ.">
        <title>Comparative Genomic Insights into Endofungal Lifestyles of Two Bacterial Endosymbionts, Mycoavidus cysteinexigens and Burkholderia rhizoxinica.</title>
        <authorList>
            <person name="Sharmin D."/>
            <person name="Guo Y."/>
            <person name="Nishizawa T."/>
            <person name="Ohshima S."/>
            <person name="Sato Y."/>
            <person name="Takashima Y."/>
            <person name="Narisawa K."/>
            <person name="Ohta H."/>
        </authorList>
    </citation>
    <scope>NUCLEOTIDE SEQUENCE [LARGE SCALE GENOMIC DNA]</scope>
    <source>
        <strain evidence="5 6">B1-EB</strain>
    </source>
</reference>
<evidence type="ECO:0000256" key="2">
    <source>
        <dbReference type="ARBA" id="ARBA00022578"/>
    </source>
</evidence>
<dbReference type="SUPFAM" id="SSF109709">
    <property type="entry name" value="KorB DNA-binding domain-like"/>
    <property type="match status" value="1"/>
</dbReference>